<proteinExistence type="predicted"/>
<name>A0A0L0BW87_LUCCU</name>
<keyword evidence="4" id="KW-1185">Reference proteome</keyword>
<gene>
    <name evidence="3" type="ORF">FF38_02049</name>
</gene>
<organism evidence="3 4">
    <name type="scientific">Lucilia cuprina</name>
    <name type="common">Green bottle fly</name>
    <name type="synonym">Australian sheep blowfly</name>
    <dbReference type="NCBI Taxonomy" id="7375"/>
    <lineage>
        <taxon>Eukaryota</taxon>
        <taxon>Metazoa</taxon>
        <taxon>Ecdysozoa</taxon>
        <taxon>Arthropoda</taxon>
        <taxon>Hexapoda</taxon>
        <taxon>Insecta</taxon>
        <taxon>Pterygota</taxon>
        <taxon>Neoptera</taxon>
        <taxon>Endopterygota</taxon>
        <taxon>Diptera</taxon>
        <taxon>Brachycera</taxon>
        <taxon>Muscomorpha</taxon>
        <taxon>Oestroidea</taxon>
        <taxon>Calliphoridae</taxon>
        <taxon>Luciliinae</taxon>
        <taxon>Lucilia</taxon>
    </lineage>
</organism>
<dbReference type="InterPro" id="IPR002350">
    <property type="entry name" value="Kazal_dom"/>
</dbReference>
<evidence type="ECO:0000256" key="1">
    <source>
        <dbReference type="SAM" id="SignalP"/>
    </source>
</evidence>
<evidence type="ECO:0000259" key="2">
    <source>
        <dbReference type="PROSITE" id="PS51465"/>
    </source>
</evidence>
<sequence length="94" mass="10454">MHSATSCIILLFGLVFCVMGENDKSNCVKPCPRNFAPICTNIQIDGKPFECTFPNDCYLDIYKCKNDIKELEQKPGTCGGYPPECADIVLNIEN</sequence>
<dbReference type="Gene3D" id="3.30.60.30">
    <property type="match status" value="1"/>
</dbReference>
<feature type="signal peptide" evidence="1">
    <location>
        <begin position="1"/>
        <end position="20"/>
    </location>
</feature>
<evidence type="ECO:0000313" key="3">
    <source>
        <dbReference type="EMBL" id="KNC24286.1"/>
    </source>
</evidence>
<accession>A0A0L0BW87</accession>
<dbReference type="AlphaFoldDB" id="A0A0L0BW87"/>
<dbReference type="PROSITE" id="PS51465">
    <property type="entry name" value="KAZAL_2"/>
    <property type="match status" value="1"/>
</dbReference>
<evidence type="ECO:0000313" key="4">
    <source>
        <dbReference type="Proteomes" id="UP000037069"/>
    </source>
</evidence>
<keyword evidence="1" id="KW-0732">Signal</keyword>
<dbReference type="EMBL" id="JRES01001246">
    <property type="protein sequence ID" value="KNC24286.1"/>
    <property type="molecule type" value="Genomic_DNA"/>
</dbReference>
<dbReference type="SUPFAM" id="SSF100895">
    <property type="entry name" value="Kazal-type serine protease inhibitors"/>
    <property type="match status" value="1"/>
</dbReference>
<dbReference type="Proteomes" id="UP000037069">
    <property type="component" value="Unassembled WGS sequence"/>
</dbReference>
<feature type="chain" id="PRO_5005535460" description="Kazal-like domain-containing protein" evidence="1">
    <location>
        <begin position="21"/>
        <end position="94"/>
    </location>
</feature>
<feature type="domain" description="Kazal-like" evidence="2">
    <location>
        <begin position="21"/>
        <end position="80"/>
    </location>
</feature>
<comment type="caution">
    <text evidence="3">The sequence shown here is derived from an EMBL/GenBank/DDBJ whole genome shotgun (WGS) entry which is preliminary data.</text>
</comment>
<protein>
    <recommendedName>
        <fullName evidence="2">Kazal-like domain-containing protein</fullName>
    </recommendedName>
</protein>
<dbReference type="InterPro" id="IPR036058">
    <property type="entry name" value="Kazal_dom_sf"/>
</dbReference>
<dbReference type="OrthoDB" id="10344534at2759"/>
<reference evidence="3 4" key="1">
    <citation type="journal article" date="2015" name="Nat. Commun.">
        <title>Lucilia cuprina genome unlocks parasitic fly biology to underpin future interventions.</title>
        <authorList>
            <person name="Anstead C.A."/>
            <person name="Korhonen P.K."/>
            <person name="Young N.D."/>
            <person name="Hall R.S."/>
            <person name="Jex A.R."/>
            <person name="Murali S.C."/>
            <person name="Hughes D.S."/>
            <person name="Lee S.F."/>
            <person name="Perry T."/>
            <person name="Stroehlein A.J."/>
            <person name="Ansell B.R."/>
            <person name="Breugelmans B."/>
            <person name="Hofmann A."/>
            <person name="Qu J."/>
            <person name="Dugan S."/>
            <person name="Lee S.L."/>
            <person name="Chao H."/>
            <person name="Dinh H."/>
            <person name="Han Y."/>
            <person name="Doddapaneni H.V."/>
            <person name="Worley K.C."/>
            <person name="Muzny D.M."/>
            <person name="Ioannidis P."/>
            <person name="Waterhouse R.M."/>
            <person name="Zdobnov E.M."/>
            <person name="James P.J."/>
            <person name="Bagnall N.H."/>
            <person name="Kotze A.C."/>
            <person name="Gibbs R.A."/>
            <person name="Richards S."/>
            <person name="Batterham P."/>
            <person name="Gasser R.B."/>
        </authorList>
    </citation>
    <scope>NUCLEOTIDE SEQUENCE [LARGE SCALE GENOMIC DNA]</scope>
    <source>
        <strain evidence="3 4">LS</strain>
        <tissue evidence="3">Full body</tissue>
    </source>
</reference>